<evidence type="ECO:0000256" key="4">
    <source>
        <dbReference type="ARBA" id="ARBA00022490"/>
    </source>
</evidence>
<name>A0A8S2B5G4_ARAAE</name>
<feature type="repeat" description="ANK" evidence="9">
    <location>
        <begin position="597"/>
        <end position="617"/>
    </location>
</feature>
<keyword evidence="16" id="KW-1185">Reference proteome</keyword>
<dbReference type="GO" id="GO:0016435">
    <property type="term" value="F:rRNA (guanine) methyltransferase activity"/>
    <property type="evidence" value="ECO:0007669"/>
    <property type="project" value="InterPro"/>
</dbReference>
<feature type="compositionally biased region" description="Acidic residues" evidence="10">
    <location>
        <begin position="219"/>
        <end position="236"/>
    </location>
</feature>
<evidence type="ECO:0000256" key="8">
    <source>
        <dbReference type="ARBA" id="ARBA00023242"/>
    </source>
</evidence>
<dbReference type="EMBL" id="LR999458">
    <property type="protein sequence ID" value="CAE6245247.1"/>
    <property type="molecule type" value="Genomic_DNA"/>
</dbReference>
<dbReference type="Gene3D" id="1.25.40.20">
    <property type="entry name" value="Ankyrin repeat-containing domain"/>
    <property type="match status" value="2"/>
</dbReference>
<feature type="region of interest" description="Disordered" evidence="10">
    <location>
        <begin position="215"/>
        <end position="284"/>
    </location>
</feature>
<feature type="repeat" description="ANK" evidence="9">
    <location>
        <begin position="313"/>
        <end position="345"/>
    </location>
</feature>
<evidence type="ECO:0000256" key="1">
    <source>
        <dbReference type="ARBA" id="ARBA00004123"/>
    </source>
</evidence>
<evidence type="ECO:0000256" key="2">
    <source>
        <dbReference type="ARBA" id="ARBA00004496"/>
    </source>
</evidence>
<dbReference type="GO" id="GO:0005737">
    <property type="term" value="C:cytoplasm"/>
    <property type="evidence" value="ECO:0007669"/>
    <property type="project" value="UniProtKB-SubCell"/>
</dbReference>
<protein>
    <submittedName>
        <fullName evidence="15">Uncharacterized protein</fullName>
    </submittedName>
</protein>
<feature type="domain" description="Methyltransferase type 11" evidence="12">
    <location>
        <begin position="56"/>
        <end position="158"/>
    </location>
</feature>
<feature type="transmembrane region" description="Helical" evidence="11">
    <location>
        <begin position="800"/>
        <end position="824"/>
    </location>
</feature>
<dbReference type="GO" id="GO:0070476">
    <property type="term" value="P:rRNA (guanine-N7)-methylation"/>
    <property type="evidence" value="ECO:0007669"/>
    <property type="project" value="InterPro"/>
</dbReference>
<dbReference type="InterPro" id="IPR022238">
    <property type="entry name" value="Bud23_C"/>
</dbReference>
<dbReference type="Pfam" id="PF00023">
    <property type="entry name" value="Ank"/>
    <property type="match status" value="1"/>
</dbReference>
<feature type="compositionally biased region" description="Basic residues" evidence="10">
    <location>
        <begin position="242"/>
        <end position="253"/>
    </location>
</feature>
<feature type="repeat" description="ANK" evidence="9">
    <location>
        <begin position="527"/>
        <end position="550"/>
    </location>
</feature>
<accession>A0A8S2B5G4</accession>
<evidence type="ECO:0000256" key="6">
    <source>
        <dbReference type="ARBA" id="ARBA00022679"/>
    </source>
</evidence>
<keyword evidence="11" id="KW-0472">Membrane</keyword>
<keyword evidence="6" id="KW-0808">Transferase</keyword>
<evidence type="ECO:0000256" key="3">
    <source>
        <dbReference type="ARBA" id="ARBA00005547"/>
    </source>
</evidence>
<reference evidence="15" key="1">
    <citation type="submission" date="2021-01" db="EMBL/GenBank/DDBJ databases">
        <authorList>
            <person name="Bezrukov I."/>
        </authorList>
    </citation>
    <scope>NUCLEOTIDE SEQUENCE</scope>
</reference>
<dbReference type="CDD" id="cd02440">
    <property type="entry name" value="AdoMet_MTases"/>
    <property type="match status" value="1"/>
</dbReference>
<comment type="similarity">
    <text evidence="3">Belongs to the class I-like SAM-binding methyltransferase superfamily. BUD23/WBSCR22 family.</text>
</comment>
<dbReference type="InterPro" id="IPR002110">
    <property type="entry name" value="Ankyrin_rpt"/>
</dbReference>
<gene>
    <name evidence="15" type="ORF">AARE701A_LOCUS21726</name>
</gene>
<feature type="transmembrane region" description="Helical" evidence="11">
    <location>
        <begin position="692"/>
        <end position="714"/>
    </location>
</feature>
<keyword evidence="5" id="KW-0489">Methyltransferase</keyword>
<feature type="domain" description="18S rRNA (guanine(1575)-N(7))-methyltransferase Bud23 C-terminal" evidence="13">
    <location>
        <begin position="202"/>
        <end position="285"/>
    </location>
</feature>
<organism evidence="15 16">
    <name type="scientific">Arabidopsis arenosa</name>
    <name type="common">Sand rock-cress</name>
    <name type="synonym">Cardaminopsis arenosa</name>
    <dbReference type="NCBI Taxonomy" id="38785"/>
    <lineage>
        <taxon>Eukaryota</taxon>
        <taxon>Viridiplantae</taxon>
        <taxon>Streptophyta</taxon>
        <taxon>Embryophyta</taxon>
        <taxon>Tracheophyta</taxon>
        <taxon>Spermatophyta</taxon>
        <taxon>Magnoliopsida</taxon>
        <taxon>eudicotyledons</taxon>
        <taxon>Gunneridae</taxon>
        <taxon>Pentapetalae</taxon>
        <taxon>rosids</taxon>
        <taxon>malvids</taxon>
        <taxon>Brassicales</taxon>
        <taxon>Brassicaceae</taxon>
        <taxon>Camelineae</taxon>
        <taxon>Arabidopsis</taxon>
    </lineage>
</organism>
<keyword evidence="11" id="KW-1133">Transmembrane helix</keyword>
<dbReference type="PANTHER" id="PTHR12734">
    <property type="entry name" value="METHYLTRANSFERASE-RELATED"/>
    <property type="match status" value="1"/>
</dbReference>
<keyword evidence="7" id="KW-0949">S-adenosyl-L-methionine</keyword>
<feature type="transmembrane region" description="Helical" evidence="11">
    <location>
        <begin position="831"/>
        <end position="848"/>
    </location>
</feature>
<feature type="transmembrane region" description="Helical" evidence="11">
    <location>
        <begin position="734"/>
        <end position="758"/>
    </location>
</feature>
<dbReference type="Pfam" id="PF13962">
    <property type="entry name" value="PGG"/>
    <property type="match status" value="1"/>
</dbReference>
<evidence type="ECO:0000259" key="13">
    <source>
        <dbReference type="Pfam" id="PF12589"/>
    </source>
</evidence>
<keyword evidence="4" id="KW-0963">Cytoplasm</keyword>
<dbReference type="Proteomes" id="UP000682877">
    <property type="component" value="Chromosome 8"/>
</dbReference>
<evidence type="ECO:0000256" key="9">
    <source>
        <dbReference type="PROSITE-ProRule" id="PRU00023"/>
    </source>
</evidence>
<evidence type="ECO:0000256" key="11">
    <source>
        <dbReference type="SAM" id="Phobius"/>
    </source>
</evidence>
<dbReference type="SUPFAM" id="SSF48403">
    <property type="entry name" value="Ankyrin repeat"/>
    <property type="match status" value="1"/>
</dbReference>
<dbReference type="PROSITE" id="PS50297">
    <property type="entry name" value="ANK_REP_REGION"/>
    <property type="match status" value="4"/>
</dbReference>
<dbReference type="Pfam" id="PF08241">
    <property type="entry name" value="Methyltransf_11"/>
    <property type="match status" value="1"/>
</dbReference>
<dbReference type="AlphaFoldDB" id="A0A8S2B5G4"/>
<feature type="domain" description="PGG" evidence="14">
    <location>
        <begin position="683"/>
        <end position="792"/>
    </location>
</feature>
<sequence>MSNRPELLAPPEIFYDETEARKYTSSSRIVEIQAKLSERALELLALPEDGVPRFLLDIGCGSGLSGETISENGHHWIGLDISASMLNVAVEREVEGDLLLGDMGQGLGLRSGVIDGAISISAVQWLCNADKSSHEPRLRLKAFFGSLYRCLSRGARAVFQVYPENIAQRELILRQALQAGFGGGLVVDYPHSTKKRKEFLVLTCGPVQTSIQTSKNEYDESCSEDDNSEDEDEEVGVSDRNRPRKKRKTNKQGKGREWVLKKKEQSRRKGNNVPADSKYTARKRKSLRAGDKLSLLKRIKDDLEVIQRLVDTRGNTILHIAAALGHLHIVEYIISNFPNLVQKRNLMGETALHVAARAGYLNIVEFLVVFVTESFCNTFIAAKSKNGDTAIHAALKDKHADVALYLVSMKHDLSFEKNNDEASPLYLAVKAGNCELVHKMLECSCCLSKFASLLSGKSVIHAAMKANRRDILSIVLSQYPELIELRNEEGRTCLSFGASIGSYEGICYILGEFDKAASTLCYVTDDDGLTPIHMAAKEGHVQIIKEFLKHCPDSVELLNSQCQNILHVAAKTGKSKVVKYLLKLDERKRMMNEQDVHGNTPLHLATKQRHPMVVNMLTWKDGINLTTLNNDGFTALDIAETLKDNTYVLQKRLTWMALVSAGAPNGPNPIALNVSQNQIPNPEKYKDSVNTLMVTATLVATVTFTAGFTLPGGYMSSGTDLGMAALVNELNFKVFLLFNSIAMCSSVVTIVALIWAQLGDALLTKKAFQLALPLLATALVSMAMAFVAGVTLVVSDLPWLSHFVLAIDSVFFVLLMLLIIPYAFSSTRQGFLRHIFYFPYFLMLLVVGEDSNTMDV</sequence>
<dbReference type="SMART" id="SM00248">
    <property type="entry name" value="ANK"/>
    <property type="match status" value="9"/>
</dbReference>
<keyword evidence="8" id="KW-0539">Nucleus</keyword>
<proteinExistence type="inferred from homology"/>
<dbReference type="InterPro" id="IPR036770">
    <property type="entry name" value="Ankyrin_rpt-contain_sf"/>
</dbReference>
<evidence type="ECO:0000313" key="16">
    <source>
        <dbReference type="Proteomes" id="UP000682877"/>
    </source>
</evidence>
<keyword evidence="9" id="KW-0040">ANK repeat</keyword>
<dbReference type="SUPFAM" id="SSF53335">
    <property type="entry name" value="S-adenosyl-L-methionine-dependent methyltransferases"/>
    <property type="match status" value="1"/>
</dbReference>
<dbReference type="PANTHER" id="PTHR12734:SF0">
    <property type="entry name" value="18S RRNA (GUANINE-N(7))-METHYLTRANSFERASE-RELATED"/>
    <property type="match status" value="1"/>
</dbReference>
<dbReference type="PROSITE" id="PS50088">
    <property type="entry name" value="ANK_REPEAT"/>
    <property type="match status" value="4"/>
</dbReference>
<dbReference type="FunFam" id="3.40.50.150:FF:000017">
    <property type="entry name" value="probable 18S rRNA (Guanine-N(7))-methyltransferase"/>
    <property type="match status" value="1"/>
</dbReference>
<evidence type="ECO:0000256" key="5">
    <source>
        <dbReference type="ARBA" id="ARBA00022603"/>
    </source>
</evidence>
<dbReference type="FunFam" id="1.25.40.20:FF:000473">
    <property type="entry name" value="Ankyrin repeat family protein"/>
    <property type="match status" value="1"/>
</dbReference>
<dbReference type="InterPro" id="IPR013216">
    <property type="entry name" value="Methyltransf_11"/>
</dbReference>
<keyword evidence="11" id="KW-0812">Transmembrane</keyword>
<evidence type="ECO:0000259" key="14">
    <source>
        <dbReference type="Pfam" id="PF13962"/>
    </source>
</evidence>
<evidence type="ECO:0000256" key="10">
    <source>
        <dbReference type="SAM" id="MobiDB-lite"/>
    </source>
</evidence>
<dbReference type="InterPro" id="IPR029063">
    <property type="entry name" value="SAM-dependent_MTases_sf"/>
</dbReference>
<feature type="compositionally biased region" description="Basic and acidic residues" evidence="10">
    <location>
        <begin position="254"/>
        <end position="263"/>
    </location>
</feature>
<dbReference type="Gene3D" id="3.40.50.150">
    <property type="entry name" value="Vaccinia Virus protein VP39"/>
    <property type="match status" value="1"/>
</dbReference>
<dbReference type="GO" id="GO:0005730">
    <property type="term" value="C:nucleolus"/>
    <property type="evidence" value="ECO:0007669"/>
    <property type="project" value="TreeGrafter"/>
</dbReference>
<comment type="subcellular location">
    <subcellularLocation>
        <location evidence="2">Cytoplasm</location>
    </subcellularLocation>
    <subcellularLocation>
        <location evidence="1">Nucleus</location>
    </subcellularLocation>
</comment>
<dbReference type="Pfam" id="PF12589">
    <property type="entry name" value="WBS_methylT"/>
    <property type="match status" value="1"/>
</dbReference>
<evidence type="ECO:0000313" key="15">
    <source>
        <dbReference type="EMBL" id="CAE6245247.1"/>
    </source>
</evidence>
<feature type="repeat" description="ANK" evidence="9">
    <location>
        <begin position="347"/>
        <end position="368"/>
    </location>
</feature>
<dbReference type="InterPro" id="IPR026961">
    <property type="entry name" value="PGG_dom"/>
</dbReference>
<dbReference type="InterPro" id="IPR039769">
    <property type="entry name" value="Bud23-like"/>
</dbReference>
<evidence type="ECO:0000259" key="12">
    <source>
        <dbReference type="Pfam" id="PF08241"/>
    </source>
</evidence>
<evidence type="ECO:0000256" key="7">
    <source>
        <dbReference type="ARBA" id="ARBA00022691"/>
    </source>
</evidence>
<dbReference type="Pfam" id="PF12796">
    <property type="entry name" value="Ank_2"/>
    <property type="match status" value="3"/>
</dbReference>
<feature type="transmembrane region" description="Helical" evidence="11">
    <location>
        <begin position="770"/>
        <end position="794"/>
    </location>
</feature>